<dbReference type="GO" id="GO:0030313">
    <property type="term" value="C:cell envelope"/>
    <property type="evidence" value="ECO:0007669"/>
    <property type="project" value="UniProtKB-SubCell"/>
</dbReference>
<dbReference type="SUPFAM" id="SSF53850">
    <property type="entry name" value="Periplasmic binding protein-like II"/>
    <property type="match status" value="1"/>
</dbReference>
<evidence type="ECO:0000256" key="2">
    <source>
        <dbReference type="ARBA" id="ARBA00010333"/>
    </source>
</evidence>
<gene>
    <name evidence="7" type="ORF">B9G99_16000</name>
</gene>
<dbReference type="PROSITE" id="PS01039">
    <property type="entry name" value="SBP_BACTERIAL_3"/>
    <property type="match status" value="1"/>
</dbReference>
<evidence type="ECO:0000256" key="1">
    <source>
        <dbReference type="ARBA" id="ARBA00004196"/>
    </source>
</evidence>
<feature type="domain" description="Solute-binding protein family 3/N-terminal" evidence="6">
    <location>
        <begin position="33"/>
        <end position="263"/>
    </location>
</feature>
<feature type="signal peptide" evidence="5">
    <location>
        <begin position="1"/>
        <end position="28"/>
    </location>
</feature>
<accession>A0A2Z2H9Q2</accession>
<comment type="similarity">
    <text evidence="2 4">Belongs to the bacterial solute-binding protein 3 family.</text>
</comment>
<keyword evidence="8" id="KW-1185">Reference proteome</keyword>
<dbReference type="AlphaFoldDB" id="A0A2Z2H9Q2"/>
<organism evidence="7 8">
    <name type="scientific">Kushneria konosiri</name>
    <dbReference type="NCBI Taxonomy" id="698828"/>
    <lineage>
        <taxon>Bacteria</taxon>
        <taxon>Pseudomonadati</taxon>
        <taxon>Pseudomonadota</taxon>
        <taxon>Gammaproteobacteria</taxon>
        <taxon>Oceanospirillales</taxon>
        <taxon>Halomonadaceae</taxon>
        <taxon>Kushneria</taxon>
    </lineage>
</organism>
<feature type="chain" id="PRO_5016236124" evidence="5">
    <location>
        <begin position="29"/>
        <end position="272"/>
    </location>
</feature>
<sequence>MKTRTTTMKALLSATCMATLLISGGVMAKTPDNVKLAIDVPYEPFVYRAPGGELEGFEIDLGNELCKRAQLECSWVEQPWDGIIPGLLARKYDAILSSMAITPERERQVLFSIPYYNTPSIWITARDRDIDIDDRDSLKGLSVGVQRGSIRDVYVTEMYGDVLDVRRYGSSQDVENDLESGRLDLAFEDYPLAIESIDFRNDDSPFKQIGTEISTPKRIFGSGAAMAFRTRDKALAEKFNQAIRDVYSDGTFDTLMNKYFDYDLSIHSELAK</sequence>
<dbReference type="Proteomes" id="UP000250025">
    <property type="component" value="Chromosome"/>
</dbReference>
<keyword evidence="3 5" id="KW-0732">Signal</keyword>
<dbReference type="PANTHER" id="PTHR35936">
    <property type="entry name" value="MEMBRANE-BOUND LYTIC MUREIN TRANSGLYCOSYLASE F"/>
    <property type="match status" value="1"/>
</dbReference>
<dbReference type="InterPro" id="IPR001638">
    <property type="entry name" value="Solute-binding_3/MltF_N"/>
</dbReference>
<evidence type="ECO:0000256" key="4">
    <source>
        <dbReference type="RuleBase" id="RU003744"/>
    </source>
</evidence>
<dbReference type="SMART" id="SM00062">
    <property type="entry name" value="PBPb"/>
    <property type="match status" value="1"/>
</dbReference>
<evidence type="ECO:0000313" key="8">
    <source>
        <dbReference type="Proteomes" id="UP000250025"/>
    </source>
</evidence>
<evidence type="ECO:0000259" key="6">
    <source>
        <dbReference type="SMART" id="SM00062"/>
    </source>
</evidence>
<dbReference type="Pfam" id="PF00497">
    <property type="entry name" value="SBP_bac_3"/>
    <property type="match status" value="1"/>
</dbReference>
<name>A0A2Z2H9Q2_9GAMM</name>
<reference evidence="7 8" key="1">
    <citation type="journal article" date="2017" name="Int. J. Syst. Evol. Microbiol.">
        <title>Kushneria konosiri sp. nov., isolated from the Korean salt-fermented seafood Daemi-jeot.</title>
        <authorList>
            <person name="Yun J.H."/>
            <person name="Park S.K."/>
            <person name="Lee J.Y."/>
            <person name="Jung M.J."/>
            <person name="Bae J.W."/>
        </authorList>
    </citation>
    <scope>NUCLEOTIDE SEQUENCE [LARGE SCALE GENOMIC DNA]</scope>
    <source>
        <strain evidence="7 8">X49</strain>
    </source>
</reference>
<comment type="subcellular location">
    <subcellularLocation>
        <location evidence="1">Cell envelope</location>
    </subcellularLocation>
</comment>
<dbReference type="KEGG" id="kus:B9G99_16000"/>
<dbReference type="InterPro" id="IPR018313">
    <property type="entry name" value="SBP_3_CS"/>
</dbReference>
<dbReference type="Gene3D" id="3.40.190.10">
    <property type="entry name" value="Periplasmic binding protein-like II"/>
    <property type="match status" value="2"/>
</dbReference>
<evidence type="ECO:0000256" key="3">
    <source>
        <dbReference type="ARBA" id="ARBA00022729"/>
    </source>
</evidence>
<dbReference type="PANTHER" id="PTHR35936:SF13">
    <property type="entry name" value="HISTIDINE-BINDING PERIPLASMIC PROTEIN"/>
    <property type="match status" value="1"/>
</dbReference>
<proteinExistence type="inferred from homology"/>
<evidence type="ECO:0000313" key="7">
    <source>
        <dbReference type="EMBL" id="ARS54202.1"/>
    </source>
</evidence>
<dbReference type="EMBL" id="CP021323">
    <property type="protein sequence ID" value="ARS54202.1"/>
    <property type="molecule type" value="Genomic_DNA"/>
</dbReference>
<evidence type="ECO:0000256" key="5">
    <source>
        <dbReference type="SAM" id="SignalP"/>
    </source>
</evidence>
<protein>
    <submittedName>
        <fullName evidence="7">Nickel transporter</fullName>
    </submittedName>
</protein>